<evidence type="ECO:0000313" key="1">
    <source>
        <dbReference type="EMBL" id="DAG05810.1"/>
    </source>
</evidence>
<name>A0A8S5VGB2_9CAUD</name>
<protein>
    <submittedName>
        <fullName evidence="1">Uncharacterized protein</fullName>
    </submittedName>
</protein>
<sequence length="100" mass="11600">MQLVEIKVKTSPHGNNKFISFDLQWILYAIPTAYKTLHIEKGTFNSRSMKHWTADEDVQVIDKTKDVKLILKNGDEIVVEGEWFQYITRAAGHSAYNPKY</sequence>
<dbReference type="EMBL" id="BK016265">
    <property type="protein sequence ID" value="DAG05810.1"/>
    <property type="molecule type" value="Genomic_DNA"/>
</dbReference>
<proteinExistence type="predicted"/>
<reference evidence="1" key="1">
    <citation type="journal article" date="2021" name="Proc. Natl. Acad. Sci. U.S.A.">
        <title>A Catalog of Tens of Thousands of Viruses from Human Metagenomes Reveals Hidden Associations with Chronic Diseases.</title>
        <authorList>
            <person name="Tisza M.J."/>
            <person name="Buck C.B."/>
        </authorList>
    </citation>
    <scope>NUCLEOTIDE SEQUENCE</scope>
    <source>
        <strain evidence="1">CtkfK18</strain>
    </source>
</reference>
<organism evidence="1">
    <name type="scientific">Myoviridae sp. ctkfK18</name>
    <dbReference type="NCBI Taxonomy" id="2825165"/>
    <lineage>
        <taxon>Viruses</taxon>
        <taxon>Duplodnaviria</taxon>
        <taxon>Heunggongvirae</taxon>
        <taxon>Uroviricota</taxon>
        <taxon>Caudoviricetes</taxon>
    </lineage>
</organism>
<accession>A0A8S5VGB2</accession>